<dbReference type="Pfam" id="PF13501">
    <property type="entry name" value="SoxY"/>
    <property type="match status" value="1"/>
</dbReference>
<dbReference type="OrthoDB" id="9804570at2"/>
<proteinExistence type="predicted"/>
<sequence length="160" mass="17166">MHEDPLRVYGGLAGRRQFLRAGMTGLLVISLPRWAVARPSLEHAIRTFTGGADVLDGRIRLDLPPLVENGNAVGITVAAEAPMTADDYVRRIAVFNEKNPEANVAIFHLGPRTGRATVSTRIRLATSQVVVAVAEMSDGSFWSSRASAIVTLAACIEDLS</sequence>
<protein>
    <submittedName>
        <fullName evidence="2">Sulfur oxidation protein SoxY</fullName>
    </submittedName>
</protein>
<name>A0A271KD93_9HYPH</name>
<dbReference type="InterPro" id="IPR030997">
    <property type="entry name" value="SoxY_para_1"/>
</dbReference>
<gene>
    <name evidence="2" type="ORF">CIT31_24595</name>
</gene>
<dbReference type="InterPro" id="IPR038162">
    <property type="entry name" value="SoxY_sf"/>
</dbReference>
<evidence type="ECO:0000313" key="2">
    <source>
        <dbReference type="EMBL" id="PAP92969.1"/>
    </source>
</evidence>
<evidence type="ECO:0000259" key="1">
    <source>
        <dbReference type="Pfam" id="PF13501"/>
    </source>
</evidence>
<dbReference type="Gene3D" id="2.60.40.2470">
    <property type="entry name" value="SoxY domain"/>
    <property type="match status" value="1"/>
</dbReference>
<dbReference type="RefSeq" id="WP_095520748.1">
    <property type="nucleotide sequence ID" value="NZ_NPKH01000030.1"/>
</dbReference>
<dbReference type="Proteomes" id="UP000215931">
    <property type="component" value="Unassembled WGS sequence"/>
</dbReference>
<reference evidence="2 3" key="1">
    <citation type="submission" date="2017-08" db="EMBL/GenBank/DDBJ databases">
        <title>Mesorhizobium wenxinae sp. nov., a novel rhizobial species isolated from root nodules of chickpea (Cicer arietinum L.).</title>
        <authorList>
            <person name="Zhang J."/>
        </authorList>
    </citation>
    <scope>NUCLEOTIDE SEQUENCE [LARGE SCALE GENOMIC DNA]</scope>
    <source>
        <strain evidence="3">WYCCWR 10019</strain>
    </source>
</reference>
<dbReference type="AlphaFoldDB" id="A0A271KD93"/>
<dbReference type="InterPro" id="IPR032711">
    <property type="entry name" value="SoxY"/>
</dbReference>
<dbReference type="NCBIfam" id="TIGR04487">
    <property type="entry name" value="SoxY_para_1"/>
    <property type="match status" value="1"/>
</dbReference>
<comment type="caution">
    <text evidence="2">The sequence shown here is derived from an EMBL/GenBank/DDBJ whole genome shotgun (WGS) entry which is preliminary data.</text>
</comment>
<feature type="domain" description="Ig-like SoxY" evidence="1">
    <location>
        <begin position="48"/>
        <end position="155"/>
    </location>
</feature>
<evidence type="ECO:0000313" key="3">
    <source>
        <dbReference type="Proteomes" id="UP000215931"/>
    </source>
</evidence>
<dbReference type="EMBL" id="NPKH01000030">
    <property type="protein sequence ID" value="PAP92969.1"/>
    <property type="molecule type" value="Genomic_DNA"/>
</dbReference>
<organism evidence="2 3">
    <name type="scientific">Mesorhizobium wenxiniae</name>
    <dbReference type="NCBI Taxonomy" id="2014805"/>
    <lineage>
        <taxon>Bacteria</taxon>
        <taxon>Pseudomonadati</taxon>
        <taxon>Pseudomonadota</taxon>
        <taxon>Alphaproteobacteria</taxon>
        <taxon>Hyphomicrobiales</taxon>
        <taxon>Phyllobacteriaceae</taxon>
        <taxon>Mesorhizobium</taxon>
    </lineage>
</organism>
<keyword evidence="3" id="KW-1185">Reference proteome</keyword>
<accession>A0A271KD93</accession>